<evidence type="ECO:0000256" key="3">
    <source>
        <dbReference type="ARBA" id="ARBA00022793"/>
    </source>
</evidence>
<evidence type="ECO:0000256" key="1">
    <source>
        <dbReference type="ARBA" id="ARBA00001933"/>
    </source>
</evidence>
<evidence type="ECO:0000256" key="6">
    <source>
        <dbReference type="ARBA" id="ARBA00023239"/>
    </source>
</evidence>
<protein>
    <recommendedName>
        <fullName evidence="11 12">Diaminopimelate decarboxylase</fullName>
        <shortName evidence="12">DAP decarboxylase</shortName>
        <shortName evidence="12">DAPDC</shortName>
        <ecNumber evidence="10 12">4.1.1.20</ecNumber>
    </recommendedName>
</protein>
<dbReference type="Gene3D" id="3.20.20.10">
    <property type="entry name" value="Alanine racemase"/>
    <property type="match status" value="1"/>
</dbReference>
<keyword evidence="5 12" id="KW-0457">Lysine biosynthesis</keyword>
<sequence length="414" mass="44564">MNVFTPKGGELYAEAVPLAQIAQQFSTPTYVYSQTALQEAYREFDEGFAGIDHLICYAVKANSNLAVLNTFAKMGAGFDIVSGGELARVIAAGGDPGKVVFSGIGKAAAEMRQALEAGILCFNIESESELERLNKVAGEMGKVAPISLRVNPDVDAKTHPYISTGLKNNKFGVAYDSAFALYQRAASMPNVSIHGVDCHIGSQLTEIDPFLAALERVLALVDRLAAAGISIRHLDLGGGVGICYRDETPPEIAVYAAKLKERLKGRSFKLLLEPGRALVGNAGVLLTRVEYLKHGEAKNFAIVDAAMNDLMRPALYDAWHDILAVEPRIGTNEIFEIVGPVCESGDFLGHDRELCLEEGDLLAVMSAGAYGMSMSSNYNTRTRAAEVMVNGNDVKLVRKRETVEGLLAGEIVYK</sequence>
<dbReference type="PRINTS" id="PR01181">
    <property type="entry name" value="DAPDCRBXLASE"/>
</dbReference>
<dbReference type="InterPro" id="IPR009006">
    <property type="entry name" value="Ala_racemase/Decarboxylase_C"/>
</dbReference>
<evidence type="ECO:0000259" key="15">
    <source>
        <dbReference type="Pfam" id="PF00278"/>
    </source>
</evidence>
<dbReference type="CDD" id="cd06828">
    <property type="entry name" value="PLPDE_III_DapDC"/>
    <property type="match status" value="1"/>
</dbReference>
<dbReference type="RefSeq" id="WP_109015042.1">
    <property type="nucleotide sequence ID" value="NZ_BDOQ01000003.1"/>
</dbReference>
<dbReference type="EC" id="4.1.1.20" evidence="10 12"/>
<evidence type="ECO:0000256" key="13">
    <source>
        <dbReference type="PIRSR" id="PIRSR600183-50"/>
    </source>
</evidence>
<dbReference type="GO" id="GO:0008836">
    <property type="term" value="F:diaminopimelate decarboxylase activity"/>
    <property type="evidence" value="ECO:0007669"/>
    <property type="project" value="UniProtKB-UniRule"/>
</dbReference>
<feature type="domain" description="Orn/DAP/Arg decarboxylase 2 C-terminal" evidence="15">
    <location>
        <begin position="30"/>
        <end position="368"/>
    </location>
</feature>
<comment type="cofactor">
    <cofactor evidence="1 12 13 14">
        <name>pyridoxal 5'-phosphate</name>
        <dbReference type="ChEBI" id="CHEBI:597326"/>
    </cofactor>
</comment>
<dbReference type="InterPro" id="IPR022643">
    <property type="entry name" value="De-COase2_C"/>
</dbReference>
<comment type="subunit">
    <text evidence="12">Homodimer.</text>
</comment>
<keyword evidence="18" id="KW-1185">Reference proteome</keyword>
<name>A0A2R5F6J9_9PROT</name>
<keyword evidence="2 12" id="KW-0028">Amino-acid biosynthesis</keyword>
<evidence type="ECO:0000256" key="14">
    <source>
        <dbReference type="RuleBase" id="RU003738"/>
    </source>
</evidence>
<reference evidence="17 18" key="1">
    <citation type="journal article" date="2018" name="Environ. Microbiol.">
        <title>Isolation and genomic characterization of Novimethylophilus kurashikiensis gen. nov. sp. nov., a new lanthanide-dependent methylotrophic species of Methylophilaceae.</title>
        <authorList>
            <person name="Lv H."/>
            <person name="Sahin N."/>
            <person name="Tani A."/>
        </authorList>
    </citation>
    <scope>NUCLEOTIDE SEQUENCE [LARGE SCALE GENOMIC DNA]</scope>
    <source>
        <strain evidence="17 18">La2-4</strain>
    </source>
</reference>
<feature type="binding site" evidence="12">
    <location>
        <position position="370"/>
    </location>
    <ligand>
        <name>pyridoxal 5'-phosphate</name>
        <dbReference type="ChEBI" id="CHEBI:597326"/>
    </ligand>
</feature>
<dbReference type="SUPFAM" id="SSF50621">
    <property type="entry name" value="Alanine racemase C-terminal domain-like"/>
    <property type="match status" value="1"/>
</dbReference>
<dbReference type="FunFam" id="2.40.37.10:FF:000003">
    <property type="entry name" value="Diaminopimelate decarboxylase"/>
    <property type="match status" value="1"/>
</dbReference>
<evidence type="ECO:0000256" key="12">
    <source>
        <dbReference type="HAMAP-Rule" id="MF_02120"/>
    </source>
</evidence>
<dbReference type="InterPro" id="IPR002986">
    <property type="entry name" value="DAP_deCOOHase_LysA"/>
</dbReference>
<dbReference type="InterPro" id="IPR022657">
    <property type="entry name" value="De-COase2_CS"/>
</dbReference>
<evidence type="ECO:0000313" key="17">
    <source>
        <dbReference type="EMBL" id="GBG13886.1"/>
    </source>
</evidence>
<evidence type="ECO:0000256" key="8">
    <source>
        <dbReference type="ARBA" id="ARBA00060643"/>
    </source>
</evidence>
<feature type="binding site" evidence="12">
    <location>
        <position position="343"/>
    </location>
    <ligand>
        <name>substrate</name>
    </ligand>
</feature>
<evidence type="ECO:0000256" key="5">
    <source>
        <dbReference type="ARBA" id="ARBA00023154"/>
    </source>
</evidence>
<evidence type="ECO:0000256" key="2">
    <source>
        <dbReference type="ARBA" id="ARBA00022605"/>
    </source>
</evidence>
<evidence type="ECO:0000313" key="18">
    <source>
        <dbReference type="Proteomes" id="UP000245081"/>
    </source>
</evidence>
<feature type="active site" description="Proton donor" evidence="13">
    <location>
        <position position="342"/>
    </location>
</feature>
<evidence type="ECO:0000256" key="4">
    <source>
        <dbReference type="ARBA" id="ARBA00022898"/>
    </source>
</evidence>
<feature type="binding site" evidence="12">
    <location>
        <begin position="273"/>
        <end position="276"/>
    </location>
    <ligand>
        <name>pyridoxal 5'-phosphate</name>
        <dbReference type="ChEBI" id="CHEBI:597326"/>
    </ligand>
</feature>
<dbReference type="NCBIfam" id="TIGR01048">
    <property type="entry name" value="lysA"/>
    <property type="match status" value="1"/>
</dbReference>
<dbReference type="UniPathway" id="UPA00034">
    <property type="reaction ID" value="UER00027"/>
</dbReference>
<dbReference type="PROSITE" id="PS00879">
    <property type="entry name" value="ODR_DC_2_2"/>
    <property type="match status" value="1"/>
</dbReference>
<dbReference type="PRINTS" id="PR01179">
    <property type="entry name" value="ODADCRBXLASE"/>
</dbReference>
<organism evidence="17 18">
    <name type="scientific">Novimethylophilus kurashikiensis</name>
    <dbReference type="NCBI Taxonomy" id="1825523"/>
    <lineage>
        <taxon>Bacteria</taxon>
        <taxon>Pseudomonadati</taxon>
        <taxon>Pseudomonadota</taxon>
        <taxon>Betaproteobacteria</taxon>
        <taxon>Nitrosomonadales</taxon>
        <taxon>Methylophilaceae</taxon>
        <taxon>Novimethylophilus</taxon>
    </lineage>
</organism>
<evidence type="ECO:0000256" key="9">
    <source>
        <dbReference type="ARBA" id="ARBA00060983"/>
    </source>
</evidence>
<dbReference type="EMBL" id="BDOQ01000003">
    <property type="protein sequence ID" value="GBG13886.1"/>
    <property type="molecule type" value="Genomic_DNA"/>
</dbReference>
<feature type="binding site" evidence="12">
    <location>
        <position position="370"/>
    </location>
    <ligand>
        <name>substrate</name>
    </ligand>
</feature>
<evidence type="ECO:0000256" key="11">
    <source>
        <dbReference type="ARBA" id="ARBA00074972"/>
    </source>
</evidence>
<proteinExistence type="inferred from homology"/>
<dbReference type="OrthoDB" id="9802241at2"/>
<gene>
    <name evidence="12 17" type="primary">lysA</name>
    <name evidence="17" type="ORF">NMK_1438</name>
</gene>
<dbReference type="InterPro" id="IPR029066">
    <property type="entry name" value="PLP-binding_barrel"/>
</dbReference>
<comment type="catalytic activity">
    <reaction evidence="7 12 14">
        <text>meso-2,6-diaminopimelate + H(+) = L-lysine + CO2</text>
        <dbReference type="Rhea" id="RHEA:15101"/>
        <dbReference type="ChEBI" id="CHEBI:15378"/>
        <dbReference type="ChEBI" id="CHEBI:16526"/>
        <dbReference type="ChEBI" id="CHEBI:32551"/>
        <dbReference type="ChEBI" id="CHEBI:57791"/>
        <dbReference type="EC" id="4.1.1.20"/>
    </reaction>
</comment>
<dbReference type="PANTHER" id="PTHR43727:SF2">
    <property type="entry name" value="GROUP IV DECARBOXYLASE"/>
    <property type="match status" value="1"/>
</dbReference>
<dbReference type="InterPro" id="IPR000183">
    <property type="entry name" value="Orn/DAP/Arg_de-COase"/>
</dbReference>
<dbReference type="HAMAP" id="MF_02120">
    <property type="entry name" value="LysA"/>
    <property type="match status" value="1"/>
</dbReference>
<keyword evidence="6 12" id="KW-0456">Lyase</keyword>
<comment type="function">
    <text evidence="12">Specifically catalyzes the decarboxylation of meso-diaminopimelate (meso-DAP) to L-lysine.</text>
</comment>
<keyword evidence="3 12" id="KW-0210">Decarboxylase</keyword>
<dbReference type="PANTHER" id="PTHR43727">
    <property type="entry name" value="DIAMINOPIMELATE DECARBOXYLASE"/>
    <property type="match status" value="1"/>
</dbReference>
<dbReference type="Pfam" id="PF02784">
    <property type="entry name" value="Orn_Arg_deC_N"/>
    <property type="match status" value="1"/>
</dbReference>
<comment type="caution">
    <text evidence="17">The sequence shown here is derived from an EMBL/GenBank/DDBJ whole genome shotgun (WGS) entry which is preliminary data.</text>
</comment>
<dbReference type="Gene3D" id="2.40.37.10">
    <property type="entry name" value="Lyase, Ornithine Decarboxylase, Chain A, domain 1"/>
    <property type="match status" value="1"/>
</dbReference>
<dbReference type="GO" id="GO:0030170">
    <property type="term" value="F:pyridoxal phosphate binding"/>
    <property type="evidence" value="ECO:0007669"/>
    <property type="project" value="UniProtKB-UniRule"/>
</dbReference>
<feature type="domain" description="Orn/DAP/Arg decarboxylase 2 N-terminal" evidence="16">
    <location>
        <begin position="37"/>
        <end position="279"/>
    </location>
</feature>
<feature type="binding site" evidence="12">
    <location>
        <position position="316"/>
    </location>
    <ligand>
        <name>substrate</name>
    </ligand>
</feature>
<evidence type="ECO:0000256" key="7">
    <source>
        <dbReference type="ARBA" id="ARBA00050464"/>
    </source>
</evidence>
<dbReference type="AlphaFoldDB" id="A0A2R5F6J9"/>
<dbReference type="GO" id="GO:0009089">
    <property type="term" value="P:lysine biosynthetic process via diaminopimelate"/>
    <property type="evidence" value="ECO:0007669"/>
    <property type="project" value="UniProtKB-UniRule"/>
</dbReference>
<dbReference type="Pfam" id="PF00278">
    <property type="entry name" value="Orn_DAP_Arg_deC"/>
    <property type="match status" value="1"/>
</dbReference>
<dbReference type="FunFam" id="3.20.20.10:FF:000003">
    <property type="entry name" value="Diaminopimelate decarboxylase"/>
    <property type="match status" value="1"/>
</dbReference>
<comment type="pathway">
    <text evidence="8 12 14">Amino-acid biosynthesis; L-lysine biosynthesis via DAP pathway; L-lysine from DL-2,6-diaminopimelate: step 1/1.</text>
</comment>
<evidence type="ECO:0000256" key="10">
    <source>
        <dbReference type="ARBA" id="ARBA00066427"/>
    </source>
</evidence>
<feature type="binding site" evidence="12">
    <location>
        <position position="312"/>
    </location>
    <ligand>
        <name>substrate</name>
    </ligand>
</feature>
<feature type="modified residue" description="N6-(pyridoxal phosphate)lysine" evidence="12 13">
    <location>
        <position position="60"/>
    </location>
</feature>
<feature type="binding site" evidence="12">
    <location>
        <position position="239"/>
    </location>
    <ligand>
        <name>pyridoxal 5'-phosphate</name>
        <dbReference type="ChEBI" id="CHEBI:597326"/>
    </ligand>
</feature>
<comment type="similarity">
    <text evidence="9 12">Belongs to the Orn/Lys/Arg decarboxylase class-II family. LysA subfamily.</text>
</comment>
<evidence type="ECO:0000259" key="16">
    <source>
        <dbReference type="Pfam" id="PF02784"/>
    </source>
</evidence>
<dbReference type="SUPFAM" id="SSF51419">
    <property type="entry name" value="PLP-binding barrel"/>
    <property type="match status" value="1"/>
</dbReference>
<accession>A0A2R5F6J9</accession>
<keyword evidence="4 12" id="KW-0663">Pyridoxal phosphate</keyword>
<dbReference type="InterPro" id="IPR022644">
    <property type="entry name" value="De-COase2_N"/>
</dbReference>
<feature type="binding site" evidence="12">
    <location>
        <position position="276"/>
    </location>
    <ligand>
        <name>substrate</name>
    </ligand>
</feature>
<dbReference type="Proteomes" id="UP000245081">
    <property type="component" value="Unassembled WGS sequence"/>
</dbReference>